<accession>A0ABV1KJK2</accession>
<dbReference type="PANTHER" id="PTHR30349:SF64">
    <property type="entry name" value="PROPHAGE INTEGRASE INTD-RELATED"/>
    <property type="match status" value="1"/>
</dbReference>
<protein>
    <submittedName>
        <fullName evidence="5">Tyrosine-type recombinase/integrase</fullName>
    </submittedName>
</protein>
<comment type="caution">
    <text evidence="5">The sequence shown here is derived from an EMBL/GenBank/DDBJ whole genome shotgun (WGS) entry which is preliminary data.</text>
</comment>
<dbReference type="Gene3D" id="1.10.443.10">
    <property type="entry name" value="Intergrase catalytic core"/>
    <property type="match status" value="1"/>
</dbReference>
<evidence type="ECO:0000313" key="6">
    <source>
        <dbReference type="Proteomes" id="UP001494902"/>
    </source>
</evidence>
<organism evidence="5 6">
    <name type="scientific">Pseudonocardia nematodicida</name>
    <dbReference type="NCBI Taxonomy" id="1206997"/>
    <lineage>
        <taxon>Bacteria</taxon>
        <taxon>Bacillati</taxon>
        <taxon>Actinomycetota</taxon>
        <taxon>Actinomycetes</taxon>
        <taxon>Pseudonocardiales</taxon>
        <taxon>Pseudonocardiaceae</taxon>
        <taxon>Pseudonocardia</taxon>
    </lineage>
</organism>
<gene>
    <name evidence="5" type="ORF">WIS52_29570</name>
</gene>
<dbReference type="PROSITE" id="PS51898">
    <property type="entry name" value="TYR_RECOMBINASE"/>
    <property type="match status" value="1"/>
</dbReference>
<evidence type="ECO:0000256" key="2">
    <source>
        <dbReference type="ARBA" id="ARBA00023125"/>
    </source>
</evidence>
<dbReference type="EMBL" id="JBEDNQ010000016">
    <property type="protein sequence ID" value="MEQ3554635.1"/>
    <property type="molecule type" value="Genomic_DNA"/>
</dbReference>
<name>A0ABV1KJK2_9PSEU</name>
<dbReference type="InterPro" id="IPR013762">
    <property type="entry name" value="Integrase-like_cat_sf"/>
</dbReference>
<dbReference type="InterPro" id="IPR011010">
    <property type="entry name" value="DNA_brk_join_enz"/>
</dbReference>
<dbReference type="InterPro" id="IPR010998">
    <property type="entry name" value="Integrase_recombinase_N"/>
</dbReference>
<keyword evidence="3" id="KW-0233">DNA recombination</keyword>
<evidence type="ECO:0000256" key="3">
    <source>
        <dbReference type="ARBA" id="ARBA00023172"/>
    </source>
</evidence>
<dbReference type="InterPro" id="IPR050090">
    <property type="entry name" value="Tyrosine_recombinase_XerCD"/>
</dbReference>
<evidence type="ECO:0000313" key="5">
    <source>
        <dbReference type="EMBL" id="MEQ3554635.1"/>
    </source>
</evidence>
<dbReference type="RefSeq" id="WP_349301708.1">
    <property type="nucleotide sequence ID" value="NZ_JBEDNQ010000016.1"/>
</dbReference>
<dbReference type="Gene3D" id="1.10.150.130">
    <property type="match status" value="1"/>
</dbReference>
<evidence type="ECO:0000256" key="1">
    <source>
        <dbReference type="ARBA" id="ARBA00008857"/>
    </source>
</evidence>
<keyword evidence="6" id="KW-1185">Reference proteome</keyword>
<dbReference type="Pfam" id="PF00589">
    <property type="entry name" value="Phage_integrase"/>
    <property type="match status" value="1"/>
</dbReference>
<dbReference type="SUPFAM" id="SSF56349">
    <property type="entry name" value="DNA breaking-rejoining enzymes"/>
    <property type="match status" value="1"/>
</dbReference>
<evidence type="ECO:0000259" key="4">
    <source>
        <dbReference type="PROSITE" id="PS51898"/>
    </source>
</evidence>
<sequence>MARPPLPMGTHGSIKVARRAGERRDASFVAKCRFRDFDGRTRLIERSGATKAAASRALQDEIRSRSRSVATAPLRPEHPFERAADLWLIKLDAQVADGARSATTADLYRQRLRSVILPAVGQWRLYECTVPRFDGFFASLSPRHSAESRKTVRTIVSLILRVAVQHEAIPDNPIRHLDPIEKGTRKPRALTVAERRQFLDWMAGSSGDVQEAREQEKARRRDLPSIVTFMLGTGVRIGEALGVRWCDVDLEGVPVVDGDTMRAVPIVAITGNVVRHRGKGLQRHEGKTEMALRIVPLPRFVVLMLQERVNDGPEAPIFPAASRRGGLGWKDPNNLATYIRDARKAAGMDWPVTSHTFRKTAATIWHDSGLLTDRQKADLTGHAKISTLTDIYVARGELHPAGAAVMDAAWVDS</sequence>
<proteinExistence type="inferred from homology"/>
<dbReference type="Proteomes" id="UP001494902">
    <property type="component" value="Unassembled WGS sequence"/>
</dbReference>
<comment type="similarity">
    <text evidence="1">Belongs to the 'phage' integrase family.</text>
</comment>
<keyword evidence="2" id="KW-0238">DNA-binding</keyword>
<dbReference type="PANTHER" id="PTHR30349">
    <property type="entry name" value="PHAGE INTEGRASE-RELATED"/>
    <property type="match status" value="1"/>
</dbReference>
<reference evidence="5 6" key="1">
    <citation type="submission" date="2024-03" db="EMBL/GenBank/DDBJ databases">
        <title>Draft genome sequence of Pseudonocardia nematodicida JCM 31783.</title>
        <authorList>
            <person name="Butdee W."/>
            <person name="Duangmal K."/>
        </authorList>
    </citation>
    <scope>NUCLEOTIDE SEQUENCE [LARGE SCALE GENOMIC DNA]</scope>
    <source>
        <strain evidence="5 6">JCM 31783</strain>
    </source>
</reference>
<dbReference type="InterPro" id="IPR002104">
    <property type="entry name" value="Integrase_catalytic"/>
</dbReference>
<feature type="domain" description="Tyr recombinase" evidence="4">
    <location>
        <begin position="185"/>
        <end position="405"/>
    </location>
</feature>